<feature type="region of interest" description="Disordered" evidence="4">
    <location>
        <begin position="1406"/>
        <end position="1443"/>
    </location>
</feature>
<feature type="repeat" description="WD" evidence="3">
    <location>
        <begin position="195"/>
        <end position="236"/>
    </location>
</feature>
<dbReference type="CDD" id="cd00200">
    <property type="entry name" value="WD40"/>
    <property type="match status" value="2"/>
</dbReference>
<dbReference type="InterPro" id="IPR020472">
    <property type="entry name" value="WD40_PAC1"/>
</dbReference>
<dbReference type="PROSITE" id="PS00678">
    <property type="entry name" value="WD_REPEATS_1"/>
    <property type="match status" value="12"/>
</dbReference>
<dbReference type="SMART" id="SM00320">
    <property type="entry name" value="WD40"/>
    <property type="match status" value="16"/>
</dbReference>
<feature type="repeat" description="WD" evidence="3">
    <location>
        <begin position="238"/>
        <end position="279"/>
    </location>
</feature>
<feature type="repeat" description="WD" evidence="3">
    <location>
        <begin position="409"/>
        <end position="450"/>
    </location>
</feature>
<dbReference type="Proteomes" id="UP001215598">
    <property type="component" value="Unassembled WGS sequence"/>
</dbReference>
<dbReference type="InterPro" id="IPR019775">
    <property type="entry name" value="WD40_repeat_CS"/>
</dbReference>
<dbReference type="Pfam" id="PF00400">
    <property type="entry name" value="WD40"/>
    <property type="match status" value="15"/>
</dbReference>
<dbReference type="Gene3D" id="2.130.10.10">
    <property type="entry name" value="YVTN repeat-like/Quinoprotein amine dehydrogenase"/>
    <property type="match status" value="8"/>
</dbReference>
<evidence type="ECO:0000313" key="6">
    <source>
        <dbReference type="Proteomes" id="UP001215598"/>
    </source>
</evidence>
<evidence type="ECO:0000256" key="2">
    <source>
        <dbReference type="ARBA" id="ARBA00022737"/>
    </source>
</evidence>
<gene>
    <name evidence="5" type="ORF">B0H16DRAFT_151557</name>
</gene>
<evidence type="ECO:0000256" key="1">
    <source>
        <dbReference type="ARBA" id="ARBA00022574"/>
    </source>
</evidence>
<dbReference type="PROSITE" id="PS50082">
    <property type="entry name" value="WD_REPEATS_2"/>
    <property type="match status" value="15"/>
</dbReference>
<proteinExistence type="predicted"/>
<sequence>MGFPGVLKYRSPDSSWLNLQKTLTSHSDTVSSVAISPDGRQIASGSHDNTVRIWDSETGATVGALLTGHSDRVLSVAFSPNGRQIVSGSCDNTVRIWDLETGTVVGAPLTGHSDTVWSVAFSPDGRWIVSGCSDNTVCIWDSETGATVGAPLIGHSGAVYSVAFSPDGRWIVSGSGDNTVCIWDSETGAAVGVPLTGHSDRILSVAFSPNGRQIVSGSCDNTIRIWDSETGAAAGVPLTGHSNIVSSVAISPDGRQIVSGSYDNTVRIWDSETGAAVGAPLTGHSDRVLSVAFSPNGRQIVSGSYDNTVCIWDSEIEATVAPLTGHSDRVLSVAFSPNGRQVVSGSEDNTVRIWDSETGAAVSAPLVGHSNTVSSVAISPDGRQIVSGSHDNTVRIWDSETGATVGAPLTGHSDRVLSVAFSPNGRQIVSGSCDNTVRIWDSETGATVGALLTGHSDRVLSVAFSPNGRQIVSGSCDNTVRIWDLETGTVVGAPLTGHSDTVWSVAFSPDGRWIVSGSGDNTVRIWDSATGAAVGAPLAGHSNTVSSVAISPDGRRIASASHDSTVRIWDSNTGAAIGVPLTGHGDRVLSVAFSSNGRQIVSSSEDNMVCIWDLTYILSSLHHEDNESPQMITISTMFTDGWITDLFSHQLIWVPAWLRAHFCGPPALLVITPNGVTTLDLTKFVHGKDWVKCMNIAGLVPNLSSYDDTVRMWHYEPGATVSAPLTGHSDTVSLVAILPDGMQIVSGSYDSTVHGDREWESGGQAGHAHEGGSGVDVHNALPIIDFTSPEVSVASLDQHTLSADSNSQISTAVLYSPGHSMNIQSNIQPNDIQSVETQLPDGGSISSVHSPNNAAAWIEMHYDDILPESIRAQGLGGPIAAMLSPETEALIIFGSILNDWVLAAAKLLSDVSNFTVMIRPLTEDPTPKWSVIQDTGFFNQRDAWEDMHDISIAQSPIMIPEESSEGEDDAETAESMDSSTDSDPDNLDLGTGVFRLRGGASTSDSRYNPSRSPVHNLDIRLAIQPSTDLEHQVNILSKLRFTTQPKYLDEQLEGYRPQIISWTQLSVVPKTKAILPDRSYSSVGFLVHGQYISKCDPLPSDNFMRPNQTTKVVNTDISLNTITAKLTAGPHPTGEVSFARNNGHNTAVENQNDRITPKWIVDCQHGHEFEEDGKYYEELNFSYMSTCKSKEEQHPLQVEFSMGINVDDLENPSNTAIPPTAFIIRNQTMLWVSNRSLKSQGTGIIVLTSAYISEIQAVDQLSIVEKHTIQLGNSTIKAPLTETAPTKNPENRLSLSIGMRPNQVKPGLLQRITDLVTKPRSNPMKIAQDDEIQSLPLYEFASRGWDATKHEWRMPIYPSLNHCLQQAVENSKLHTWQLTVVGSEAHNIGKSKGKQRDPGPAIIQVTNQDKVTNTLEGSEGTPPTAQIPDQVTLPGSLETTSKI</sequence>
<comment type="caution">
    <text evidence="5">The sequence shown here is derived from an EMBL/GenBank/DDBJ whole genome shotgun (WGS) entry which is preliminary data.</text>
</comment>
<organism evidence="5 6">
    <name type="scientific">Mycena metata</name>
    <dbReference type="NCBI Taxonomy" id="1033252"/>
    <lineage>
        <taxon>Eukaryota</taxon>
        <taxon>Fungi</taxon>
        <taxon>Dikarya</taxon>
        <taxon>Basidiomycota</taxon>
        <taxon>Agaricomycotina</taxon>
        <taxon>Agaricomycetes</taxon>
        <taxon>Agaricomycetidae</taxon>
        <taxon>Agaricales</taxon>
        <taxon>Marasmiineae</taxon>
        <taxon>Mycenaceae</taxon>
        <taxon>Mycena</taxon>
    </lineage>
</organism>
<dbReference type="InterPro" id="IPR053299">
    <property type="entry name" value="ASTRA_WD_repeat"/>
</dbReference>
<feature type="repeat" description="WD" evidence="3">
    <location>
        <begin position="66"/>
        <end position="107"/>
    </location>
</feature>
<feature type="repeat" description="WD" evidence="3">
    <location>
        <begin position="109"/>
        <end position="150"/>
    </location>
</feature>
<dbReference type="SUPFAM" id="SSF50978">
    <property type="entry name" value="WD40 repeat-like"/>
    <property type="match status" value="2"/>
</dbReference>
<feature type="repeat" description="WD" evidence="3">
    <location>
        <begin position="366"/>
        <end position="407"/>
    </location>
</feature>
<keyword evidence="6" id="KW-1185">Reference proteome</keyword>
<feature type="repeat" description="WD" evidence="3">
    <location>
        <begin position="23"/>
        <end position="64"/>
    </location>
</feature>
<feature type="repeat" description="WD" evidence="3">
    <location>
        <begin position="152"/>
        <end position="193"/>
    </location>
</feature>
<evidence type="ECO:0000256" key="4">
    <source>
        <dbReference type="SAM" id="MobiDB-lite"/>
    </source>
</evidence>
<feature type="repeat" description="WD" evidence="3">
    <location>
        <begin position="581"/>
        <end position="614"/>
    </location>
</feature>
<keyword evidence="2" id="KW-0677">Repeat</keyword>
<feature type="repeat" description="WD" evidence="3">
    <location>
        <begin position="452"/>
        <end position="493"/>
    </location>
</feature>
<feature type="repeat" description="WD" evidence="3">
    <location>
        <begin position="281"/>
        <end position="313"/>
    </location>
</feature>
<dbReference type="PROSITE" id="PS50294">
    <property type="entry name" value="WD_REPEATS_REGION"/>
    <property type="match status" value="14"/>
</dbReference>
<feature type="compositionally biased region" description="Polar residues" evidence="4">
    <location>
        <begin position="1406"/>
        <end position="1429"/>
    </location>
</feature>
<feature type="repeat" description="WD" evidence="3">
    <location>
        <begin position="323"/>
        <end position="364"/>
    </location>
</feature>
<feature type="compositionally biased region" description="Acidic residues" evidence="4">
    <location>
        <begin position="962"/>
        <end position="986"/>
    </location>
</feature>
<feature type="region of interest" description="Disordered" evidence="4">
    <location>
        <begin position="956"/>
        <end position="993"/>
    </location>
</feature>
<feature type="repeat" description="WD" evidence="3">
    <location>
        <begin position="538"/>
        <end position="579"/>
    </location>
</feature>
<keyword evidence="1 3" id="KW-0853">WD repeat</keyword>
<evidence type="ECO:0000256" key="3">
    <source>
        <dbReference type="PROSITE-ProRule" id="PRU00221"/>
    </source>
</evidence>
<dbReference type="InterPro" id="IPR036322">
    <property type="entry name" value="WD40_repeat_dom_sf"/>
</dbReference>
<dbReference type="SUPFAM" id="SSF101908">
    <property type="entry name" value="Putative isomerase YbhE"/>
    <property type="match status" value="1"/>
</dbReference>
<dbReference type="EMBL" id="JARKIB010000130">
    <property type="protein sequence ID" value="KAJ7734879.1"/>
    <property type="molecule type" value="Genomic_DNA"/>
</dbReference>
<name>A0AAD7I5V6_9AGAR</name>
<accession>A0AAD7I5V6</accession>
<dbReference type="InterPro" id="IPR001680">
    <property type="entry name" value="WD40_rpt"/>
</dbReference>
<evidence type="ECO:0000313" key="5">
    <source>
        <dbReference type="EMBL" id="KAJ7734879.1"/>
    </source>
</evidence>
<dbReference type="InterPro" id="IPR015943">
    <property type="entry name" value="WD40/YVTN_repeat-like_dom_sf"/>
</dbReference>
<dbReference type="PANTHER" id="PTHR44156">
    <property type="entry name" value="SUPERNUMERARY LIMBS, ISOFORM B-RELATED"/>
    <property type="match status" value="1"/>
</dbReference>
<protein>
    <submittedName>
        <fullName evidence="5">WD40-repeat-containing domain protein</fullName>
    </submittedName>
</protein>
<feature type="repeat" description="WD" evidence="3">
    <location>
        <begin position="725"/>
        <end position="753"/>
    </location>
</feature>
<feature type="repeat" description="WD" evidence="3">
    <location>
        <begin position="495"/>
        <end position="536"/>
    </location>
</feature>
<dbReference type="PRINTS" id="PR00320">
    <property type="entry name" value="GPROTEINBRPT"/>
</dbReference>
<reference evidence="5" key="1">
    <citation type="submission" date="2023-03" db="EMBL/GenBank/DDBJ databases">
        <title>Massive genome expansion in bonnet fungi (Mycena s.s.) driven by repeated elements and novel gene families across ecological guilds.</title>
        <authorList>
            <consortium name="Lawrence Berkeley National Laboratory"/>
            <person name="Harder C.B."/>
            <person name="Miyauchi S."/>
            <person name="Viragh M."/>
            <person name="Kuo A."/>
            <person name="Thoen E."/>
            <person name="Andreopoulos B."/>
            <person name="Lu D."/>
            <person name="Skrede I."/>
            <person name="Drula E."/>
            <person name="Henrissat B."/>
            <person name="Morin E."/>
            <person name="Kohler A."/>
            <person name="Barry K."/>
            <person name="LaButti K."/>
            <person name="Morin E."/>
            <person name="Salamov A."/>
            <person name="Lipzen A."/>
            <person name="Mereny Z."/>
            <person name="Hegedus B."/>
            <person name="Baldrian P."/>
            <person name="Stursova M."/>
            <person name="Weitz H."/>
            <person name="Taylor A."/>
            <person name="Grigoriev I.V."/>
            <person name="Nagy L.G."/>
            <person name="Martin F."/>
            <person name="Kauserud H."/>
        </authorList>
    </citation>
    <scope>NUCLEOTIDE SEQUENCE</scope>
    <source>
        <strain evidence="5">CBHHK182m</strain>
    </source>
</reference>